<keyword evidence="1" id="KW-0472">Membrane</keyword>
<evidence type="ECO:0000313" key="2">
    <source>
        <dbReference type="EMBL" id="RKH66361.1"/>
    </source>
</evidence>
<evidence type="ECO:0000256" key="1">
    <source>
        <dbReference type="SAM" id="Phobius"/>
    </source>
</evidence>
<dbReference type="OrthoDB" id="8758239at2"/>
<organism evidence="2 3">
    <name type="scientific">Corallococcus aberystwythensis</name>
    <dbReference type="NCBI Taxonomy" id="2316722"/>
    <lineage>
        <taxon>Bacteria</taxon>
        <taxon>Pseudomonadati</taxon>
        <taxon>Myxococcota</taxon>
        <taxon>Myxococcia</taxon>
        <taxon>Myxococcales</taxon>
        <taxon>Cystobacterineae</taxon>
        <taxon>Myxococcaceae</taxon>
        <taxon>Corallococcus</taxon>
    </lineage>
</organism>
<gene>
    <name evidence="2" type="ORF">D7W81_15670</name>
</gene>
<keyword evidence="1" id="KW-1133">Transmembrane helix</keyword>
<dbReference type="AlphaFoldDB" id="A0A3A8QFC0"/>
<evidence type="ECO:0008006" key="4">
    <source>
        <dbReference type="Google" id="ProtNLM"/>
    </source>
</evidence>
<comment type="caution">
    <text evidence="2">The sequence shown here is derived from an EMBL/GenBank/DDBJ whole genome shotgun (WGS) entry which is preliminary data.</text>
</comment>
<proteinExistence type="predicted"/>
<evidence type="ECO:0000313" key="3">
    <source>
        <dbReference type="Proteomes" id="UP000267003"/>
    </source>
</evidence>
<dbReference type="Proteomes" id="UP000267003">
    <property type="component" value="Unassembled WGS sequence"/>
</dbReference>
<dbReference type="RefSeq" id="WP_120556181.1">
    <property type="nucleotide sequence ID" value="NZ_RAWK01000083.1"/>
</dbReference>
<dbReference type="EMBL" id="RAWK01000083">
    <property type="protein sequence ID" value="RKH66361.1"/>
    <property type="molecule type" value="Genomic_DNA"/>
</dbReference>
<feature type="transmembrane region" description="Helical" evidence="1">
    <location>
        <begin position="94"/>
        <end position="117"/>
    </location>
</feature>
<reference evidence="3" key="1">
    <citation type="submission" date="2018-09" db="EMBL/GenBank/DDBJ databases">
        <authorList>
            <person name="Livingstone P.G."/>
            <person name="Whitworth D.E."/>
        </authorList>
    </citation>
    <scope>NUCLEOTIDE SEQUENCE [LARGE SCALE GENOMIC DNA]</scope>
    <source>
        <strain evidence="3">AB050A</strain>
    </source>
</reference>
<keyword evidence="3" id="KW-1185">Reference proteome</keyword>
<protein>
    <recommendedName>
        <fullName evidence="4">ABC transporter permease</fullName>
    </recommendedName>
</protein>
<sequence>MRDLRGHRKSLGFLYVFVHLLMLLGAGALGYAALIVAGLAAAGHSGPDAMAWDNPLFLVLAGFAVLLVVLAIAGIFMGVALVGGSPVSRRLATVLAILALPNFPLGTVLGVYSLWFFGQEGWDAELGSPT</sequence>
<feature type="transmembrane region" description="Helical" evidence="1">
    <location>
        <begin position="12"/>
        <end position="36"/>
    </location>
</feature>
<name>A0A3A8QFC0_9BACT</name>
<keyword evidence="1" id="KW-0812">Transmembrane</keyword>
<accession>A0A3A8QFC0</accession>
<feature type="transmembrane region" description="Helical" evidence="1">
    <location>
        <begin position="56"/>
        <end position="82"/>
    </location>
</feature>